<dbReference type="EMBL" id="JPQT01000097">
    <property type="protein sequence ID" value="KFE52563.1"/>
    <property type="molecule type" value="Genomic_DNA"/>
</dbReference>
<proteinExistence type="predicted"/>
<organism evidence="1 2">
    <name type="scientific">Pseudomonas syringae</name>
    <dbReference type="NCBI Taxonomy" id="317"/>
    <lineage>
        <taxon>Bacteria</taxon>
        <taxon>Pseudomonadati</taxon>
        <taxon>Pseudomonadota</taxon>
        <taxon>Gammaproteobacteria</taxon>
        <taxon>Pseudomonadales</taxon>
        <taxon>Pseudomonadaceae</taxon>
        <taxon>Pseudomonas</taxon>
    </lineage>
</organism>
<reference evidence="1 2" key="1">
    <citation type="submission" date="2014-07" db="EMBL/GenBank/DDBJ databases">
        <title>Draft Genome Sequences of Environmental Pseudomonas syringae strains.</title>
        <authorList>
            <person name="Baltrus D.A."/>
            <person name="Berge O."/>
            <person name="Morris C."/>
        </authorList>
    </citation>
    <scope>NUCLEOTIDE SEQUENCE [LARGE SCALE GENOMIC DNA]</scope>
    <source>
        <strain evidence="1 2">CEB003</strain>
    </source>
</reference>
<name>A0A085VAV0_PSESX</name>
<gene>
    <name evidence="1" type="ORF">IV02_09050</name>
</gene>
<evidence type="ECO:0000313" key="1">
    <source>
        <dbReference type="EMBL" id="KFE52563.1"/>
    </source>
</evidence>
<comment type="caution">
    <text evidence="1">The sequence shown here is derived from an EMBL/GenBank/DDBJ whole genome shotgun (WGS) entry which is preliminary data.</text>
</comment>
<sequence length="212" mass="24201">MLVNRTPDSEKQLLIEYFHEGRWAKGYPGDTITFSRLKAGDAVRVRISYRRTEAYKDTEYNLSFGSYPFMKDVKLTAPPVWARVGAGNTGWVVGVQTYEELSYELQYTDSTGAPLKGSYAKFNLYLDGRSKEPDFFRLASADDTGKIDLTFKLDRCYDSEVRAEQNDDEGVNYGIAGYKIVRWFVSDELVGPENFEQQKKWTAAFALHCISN</sequence>
<protein>
    <submittedName>
        <fullName evidence="1">Uncharacterized protein</fullName>
    </submittedName>
</protein>
<dbReference type="PATRIC" id="fig|317.174.peg.1851"/>
<dbReference type="Proteomes" id="UP000028643">
    <property type="component" value="Unassembled WGS sequence"/>
</dbReference>
<dbReference type="AlphaFoldDB" id="A0A085VAV0"/>
<evidence type="ECO:0000313" key="2">
    <source>
        <dbReference type="Proteomes" id="UP000028643"/>
    </source>
</evidence>
<accession>A0A085VAV0</accession>